<keyword evidence="7 10" id="KW-1133">Transmembrane helix</keyword>
<evidence type="ECO:0000313" key="11">
    <source>
        <dbReference type="EMBL" id="BCZ17546.1"/>
    </source>
</evidence>
<dbReference type="Proteomes" id="UP000826775">
    <property type="component" value="Chromosome"/>
</dbReference>
<evidence type="ECO:0000256" key="2">
    <source>
        <dbReference type="ARBA" id="ARBA00008417"/>
    </source>
</evidence>
<organism evidence="11 12">
    <name type="scientific">Helicobacter gastrocanis</name>
    <dbReference type="NCBI Taxonomy" id="2849641"/>
    <lineage>
        <taxon>Bacteria</taxon>
        <taxon>Pseudomonadati</taxon>
        <taxon>Campylobacterota</taxon>
        <taxon>Epsilonproteobacteria</taxon>
        <taxon>Campylobacterales</taxon>
        <taxon>Helicobacteraceae</taxon>
        <taxon>Helicobacter</taxon>
    </lineage>
</organism>
<feature type="transmembrane region" description="Helical" evidence="10">
    <location>
        <begin position="90"/>
        <end position="111"/>
    </location>
</feature>
<keyword evidence="6 10" id="KW-0812">Transmembrane</keyword>
<sequence length="455" mass="50855">MSVDLKTTPIPRLFFYYFIPLAFSMISLSTYSMIDGMFVGNKLGKDALAAVGVCWPIFPTLIAFELLFGLGAASIASYFLGKNQAKRARLVFSSVFYFVAISIVLISWSLVPFGDKIAKMLGSSDLLLPMVSVYLKVILMGAIFMVLHPLADVFVVNDKRPILAMVAMLIGSLTNILFNYLLLYVFEVGIHGSAIATVLGHAVGFFILLSHFLLKKGQLHFVWRFNWASVISSAKSGVPQSVSELSAAIVMLLFNWTIMHTVGERGVSIYAIIMYNGIIFWTTLLSIGQGIQPIASFSYGAGRLDRVRTAFGFGLKVALCVGAVLYIVFYFFDNHLIKLYVDRKRLLEDPTFLVDSKNAMNIYYFGHIFLGINLFCAVFFQSIQRTKSSFLITICETIVFIALLLPILSHFYGLKGIWVAYPLSQFLALIVAVFVVRCEYKRGTFHKNNPEKNML</sequence>
<feature type="transmembrane region" description="Helical" evidence="10">
    <location>
        <begin position="245"/>
        <end position="263"/>
    </location>
</feature>
<dbReference type="CDD" id="cd13143">
    <property type="entry name" value="MATE_MepA_like"/>
    <property type="match status" value="1"/>
</dbReference>
<evidence type="ECO:0000256" key="4">
    <source>
        <dbReference type="ARBA" id="ARBA00022448"/>
    </source>
</evidence>
<comment type="similarity">
    <text evidence="2">Belongs to the multi antimicrobial extrusion (MATE) (TC 2.A.66.1) family. MepA subfamily.</text>
</comment>
<feature type="transmembrane region" description="Helical" evidence="10">
    <location>
        <begin position="418"/>
        <end position="436"/>
    </location>
</feature>
<dbReference type="PANTHER" id="PTHR43823:SF3">
    <property type="entry name" value="MULTIDRUG EXPORT PROTEIN MEPA"/>
    <property type="match status" value="1"/>
</dbReference>
<dbReference type="PANTHER" id="PTHR43823">
    <property type="entry name" value="SPORULATION PROTEIN YKVU"/>
    <property type="match status" value="1"/>
</dbReference>
<dbReference type="Pfam" id="PF01554">
    <property type="entry name" value="MatE"/>
    <property type="match status" value="2"/>
</dbReference>
<evidence type="ECO:0000256" key="5">
    <source>
        <dbReference type="ARBA" id="ARBA00022475"/>
    </source>
</evidence>
<dbReference type="EMBL" id="AP024814">
    <property type="protein sequence ID" value="BCZ17546.1"/>
    <property type="molecule type" value="Genomic_DNA"/>
</dbReference>
<keyword evidence="9" id="KW-0046">Antibiotic resistance</keyword>
<evidence type="ECO:0000256" key="7">
    <source>
        <dbReference type="ARBA" id="ARBA00022989"/>
    </source>
</evidence>
<protein>
    <recommendedName>
        <fullName evidence="3">Multidrug export protein MepA</fullName>
    </recommendedName>
</protein>
<evidence type="ECO:0000256" key="9">
    <source>
        <dbReference type="ARBA" id="ARBA00023251"/>
    </source>
</evidence>
<name>A0ABM7SIG9_9HELI</name>
<dbReference type="InterPro" id="IPR045070">
    <property type="entry name" value="MATE_MepA-like"/>
</dbReference>
<dbReference type="InterPro" id="IPR002528">
    <property type="entry name" value="MATE_fam"/>
</dbReference>
<feature type="transmembrane region" description="Helical" evidence="10">
    <location>
        <begin position="54"/>
        <end position="78"/>
    </location>
</feature>
<dbReference type="PIRSF" id="PIRSF006603">
    <property type="entry name" value="DinF"/>
    <property type="match status" value="1"/>
</dbReference>
<feature type="transmembrane region" description="Helical" evidence="10">
    <location>
        <begin position="390"/>
        <end position="412"/>
    </location>
</feature>
<feature type="transmembrane region" description="Helical" evidence="10">
    <location>
        <begin position="131"/>
        <end position="150"/>
    </location>
</feature>
<evidence type="ECO:0000313" key="12">
    <source>
        <dbReference type="Proteomes" id="UP000826775"/>
    </source>
</evidence>
<evidence type="ECO:0000256" key="3">
    <source>
        <dbReference type="ARBA" id="ARBA00022106"/>
    </source>
</evidence>
<accession>A0ABM7SIG9</accession>
<evidence type="ECO:0000256" key="8">
    <source>
        <dbReference type="ARBA" id="ARBA00023136"/>
    </source>
</evidence>
<comment type="subcellular location">
    <subcellularLocation>
        <location evidence="1">Cell membrane</location>
        <topology evidence="1">Multi-pass membrane protein</topology>
    </subcellularLocation>
</comment>
<keyword evidence="5" id="KW-1003">Cell membrane</keyword>
<keyword evidence="4" id="KW-0813">Transport</keyword>
<feature type="transmembrane region" description="Helical" evidence="10">
    <location>
        <begin position="192"/>
        <end position="214"/>
    </location>
</feature>
<dbReference type="InterPro" id="IPR051327">
    <property type="entry name" value="MATE_MepA_subfamily"/>
</dbReference>
<keyword evidence="12" id="KW-1185">Reference proteome</keyword>
<gene>
    <name evidence="11" type="ORF">NHP190003_08280</name>
</gene>
<dbReference type="InterPro" id="IPR048279">
    <property type="entry name" value="MdtK-like"/>
</dbReference>
<evidence type="ECO:0000256" key="6">
    <source>
        <dbReference type="ARBA" id="ARBA00022692"/>
    </source>
</evidence>
<dbReference type="RefSeq" id="WP_260320483.1">
    <property type="nucleotide sequence ID" value="NZ_AP024814.1"/>
</dbReference>
<proteinExistence type="inferred from homology"/>
<feature type="transmembrane region" description="Helical" evidence="10">
    <location>
        <begin position="14"/>
        <end position="34"/>
    </location>
</feature>
<feature type="transmembrane region" description="Helical" evidence="10">
    <location>
        <begin position="309"/>
        <end position="332"/>
    </location>
</feature>
<feature type="transmembrane region" description="Helical" evidence="10">
    <location>
        <begin position="162"/>
        <end position="186"/>
    </location>
</feature>
<feature type="transmembrane region" description="Helical" evidence="10">
    <location>
        <begin position="269"/>
        <end position="288"/>
    </location>
</feature>
<feature type="transmembrane region" description="Helical" evidence="10">
    <location>
        <begin position="362"/>
        <end position="383"/>
    </location>
</feature>
<keyword evidence="8 10" id="KW-0472">Membrane</keyword>
<reference evidence="11 12" key="1">
    <citation type="submission" date="2021-07" db="EMBL/GenBank/DDBJ databases">
        <title>Novel Helicobacter sp. Isolated from a dog.</title>
        <authorList>
            <person name="Rimbara E."/>
            <person name="Suzuki M."/>
        </authorList>
    </citation>
    <scope>NUCLEOTIDE SEQUENCE [LARGE SCALE GENOMIC DNA]</scope>
    <source>
        <strain evidence="12">NHP19-003</strain>
    </source>
</reference>
<evidence type="ECO:0000256" key="10">
    <source>
        <dbReference type="SAM" id="Phobius"/>
    </source>
</evidence>
<evidence type="ECO:0000256" key="1">
    <source>
        <dbReference type="ARBA" id="ARBA00004651"/>
    </source>
</evidence>